<name>A0A178ZUC4_9EURO</name>
<feature type="region of interest" description="Disordered" evidence="1">
    <location>
        <begin position="236"/>
        <end position="262"/>
    </location>
</feature>
<evidence type="ECO:0000313" key="3">
    <source>
        <dbReference type="EMBL" id="OAP63359.1"/>
    </source>
</evidence>
<dbReference type="GeneID" id="30006756"/>
<evidence type="ECO:0000256" key="2">
    <source>
        <dbReference type="SAM" id="SignalP"/>
    </source>
</evidence>
<accession>A0A178ZUC4</accession>
<sequence>MVPTPFSLLFVPLVVLMHVCLCLGDLNPRQSCGSGYDLCSPDGASTRDVPEIGPGMARLYLCLIQTVDPQPAPVHIVSSDEHTAPAHRARDPPGSLCCAATTQCLLVLSYNVPVCWDKFTTNYYLPDGSYGSITSGNYTTPNGDYANLITGTYRLANGQTGNIYQGDTLEEPNTSTLLMPTPWTSKGVGSAIPASDLGAQLTSNSSSMPRLPTLTTGSVLSASSDSATMIPLSGSNMTTSSAPTASIPTKPPQPSITPPITNTATRQSLRGMDQLWTMIMTFMAVTLLVSH</sequence>
<keyword evidence="4" id="KW-1185">Reference proteome</keyword>
<feature type="compositionally biased region" description="Low complexity" evidence="1">
    <location>
        <begin position="238"/>
        <end position="248"/>
    </location>
</feature>
<dbReference type="Proteomes" id="UP000078343">
    <property type="component" value="Unassembled WGS sequence"/>
</dbReference>
<dbReference type="EMBL" id="LVYI01000002">
    <property type="protein sequence ID" value="OAP63359.1"/>
    <property type="molecule type" value="Genomic_DNA"/>
</dbReference>
<organism evidence="3 4">
    <name type="scientific">Fonsecaea erecta</name>
    <dbReference type="NCBI Taxonomy" id="1367422"/>
    <lineage>
        <taxon>Eukaryota</taxon>
        <taxon>Fungi</taxon>
        <taxon>Dikarya</taxon>
        <taxon>Ascomycota</taxon>
        <taxon>Pezizomycotina</taxon>
        <taxon>Eurotiomycetes</taxon>
        <taxon>Chaetothyriomycetidae</taxon>
        <taxon>Chaetothyriales</taxon>
        <taxon>Herpotrichiellaceae</taxon>
        <taxon>Fonsecaea</taxon>
    </lineage>
</organism>
<evidence type="ECO:0000313" key="4">
    <source>
        <dbReference type="Proteomes" id="UP000078343"/>
    </source>
</evidence>
<dbReference type="RefSeq" id="XP_018696726.1">
    <property type="nucleotide sequence ID" value="XM_018834102.1"/>
</dbReference>
<gene>
    <name evidence="3" type="ORF">AYL99_02586</name>
</gene>
<dbReference type="OrthoDB" id="3438781at2759"/>
<evidence type="ECO:0000256" key="1">
    <source>
        <dbReference type="SAM" id="MobiDB-lite"/>
    </source>
</evidence>
<feature type="signal peptide" evidence="2">
    <location>
        <begin position="1"/>
        <end position="24"/>
    </location>
</feature>
<proteinExistence type="predicted"/>
<comment type="caution">
    <text evidence="3">The sequence shown here is derived from an EMBL/GenBank/DDBJ whole genome shotgun (WGS) entry which is preliminary data.</text>
</comment>
<reference evidence="3 4" key="1">
    <citation type="submission" date="2016-04" db="EMBL/GenBank/DDBJ databases">
        <title>Draft genome of Fonsecaea erecta CBS 125763.</title>
        <authorList>
            <person name="Weiss V.A."/>
            <person name="Vicente V.A."/>
            <person name="Raittz R.T."/>
            <person name="Moreno L.F."/>
            <person name="De Souza E.M."/>
            <person name="Pedrosa F.O."/>
            <person name="Steffens M.B."/>
            <person name="Faoro H."/>
            <person name="Tadra-Sfeir M.Z."/>
            <person name="Najafzadeh M.J."/>
            <person name="Felipe M.S."/>
            <person name="Teixeira M."/>
            <person name="Sun J."/>
            <person name="Xi L."/>
            <person name="Gomes R."/>
            <person name="De Azevedo C.M."/>
            <person name="Salgado C.G."/>
            <person name="Da Silva M.B."/>
            <person name="Nascimento M.F."/>
            <person name="Queiroz-Telles F."/>
            <person name="Attili D.S."/>
            <person name="Gorbushina A."/>
        </authorList>
    </citation>
    <scope>NUCLEOTIDE SEQUENCE [LARGE SCALE GENOMIC DNA]</scope>
    <source>
        <strain evidence="3 4">CBS 125763</strain>
    </source>
</reference>
<protein>
    <submittedName>
        <fullName evidence="3">Uncharacterized protein</fullName>
    </submittedName>
</protein>
<dbReference type="AlphaFoldDB" id="A0A178ZUC4"/>
<keyword evidence="2" id="KW-0732">Signal</keyword>
<feature type="chain" id="PRO_5008098750" evidence="2">
    <location>
        <begin position="25"/>
        <end position="291"/>
    </location>
</feature>